<name>A0A0F9IYL3_9ZZZZ</name>
<gene>
    <name evidence="2" type="ORF">LCGC14_1522000</name>
</gene>
<dbReference type="AlphaFoldDB" id="A0A0F9IYL3"/>
<dbReference type="EMBL" id="LAZR01011301">
    <property type="protein sequence ID" value="KKM62408.1"/>
    <property type="molecule type" value="Genomic_DNA"/>
</dbReference>
<evidence type="ECO:0000256" key="1">
    <source>
        <dbReference type="SAM" id="MobiDB-lite"/>
    </source>
</evidence>
<sequence>MVTPPFLPDESKPADSDIVSQYPAVERLFRDIVESWLLIDHDTDGEHTQVTLPELGADPTAVANTGFVYTKDDAADTELFYRDDSGNIVQLTQDGGPGPQMAAFPATTSMLFYQSAAPTGWTKDVAATLGNHAIRVMTDVAWSGGSKGATAFDSVFGAGKTAGATTLTAAQSGLPAHLHSAAPGDASANNVTGGNPNFWAGQNPVGSKNTGSTGGDAAAESHNHTLSLDLNYINVIRATKD</sequence>
<evidence type="ECO:0008006" key="3">
    <source>
        <dbReference type="Google" id="ProtNLM"/>
    </source>
</evidence>
<evidence type="ECO:0000313" key="2">
    <source>
        <dbReference type="EMBL" id="KKM62408.1"/>
    </source>
</evidence>
<accession>A0A0F9IYL3</accession>
<feature type="region of interest" description="Disordered" evidence="1">
    <location>
        <begin position="190"/>
        <end position="220"/>
    </location>
</feature>
<organism evidence="2">
    <name type="scientific">marine sediment metagenome</name>
    <dbReference type="NCBI Taxonomy" id="412755"/>
    <lineage>
        <taxon>unclassified sequences</taxon>
        <taxon>metagenomes</taxon>
        <taxon>ecological metagenomes</taxon>
    </lineage>
</organism>
<reference evidence="2" key="1">
    <citation type="journal article" date="2015" name="Nature">
        <title>Complex archaea that bridge the gap between prokaryotes and eukaryotes.</title>
        <authorList>
            <person name="Spang A."/>
            <person name="Saw J.H."/>
            <person name="Jorgensen S.L."/>
            <person name="Zaremba-Niedzwiedzka K."/>
            <person name="Martijn J."/>
            <person name="Lind A.E."/>
            <person name="van Eijk R."/>
            <person name="Schleper C."/>
            <person name="Guy L."/>
            <person name="Ettema T.J."/>
        </authorList>
    </citation>
    <scope>NUCLEOTIDE SEQUENCE</scope>
</reference>
<proteinExistence type="predicted"/>
<protein>
    <recommendedName>
        <fullName evidence="3">Phage tail collar domain-containing protein</fullName>
    </recommendedName>
</protein>
<comment type="caution">
    <text evidence="2">The sequence shown here is derived from an EMBL/GenBank/DDBJ whole genome shotgun (WGS) entry which is preliminary data.</text>
</comment>